<dbReference type="GeneID" id="27327988"/>
<keyword evidence="4" id="KW-1185">Reference proteome</keyword>
<evidence type="ECO:0000259" key="1">
    <source>
        <dbReference type="Pfam" id="PF06985"/>
    </source>
</evidence>
<gene>
    <name evidence="3" type="ORF">PV08_00905</name>
</gene>
<protein>
    <submittedName>
        <fullName evidence="3">Uncharacterized protein</fullName>
    </submittedName>
</protein>
<dbReference type="VEuPathDB" id="FungiDB:PV08_00905"/>
<proteinExistence type="predicted"/>
<dbReference type="PANTHER" id="PTHR10622:SF10">
    <property type="entry name" value="HET DOMAIN-CONTAINING PROTEIN"/>
    <property type="match status" value="1"/>
</dbReference>
<sequence length="467" mass="54157">MKLLETSTLKLYTFHEPNLPEYAILSHRWFSDEQEVTFQELQSLTDTLQCQCGKEGRDQRVRRKKGFDKIASFCRLAEEDGFQYAWIDTCCIDKSSSSELSETINSMYKWYSSSRVCYFYMVDVPRVDYSSDEPLILFKASEWFRRGWTLQELLAPQQHKYLAQDWSLIGVTLRNPTSDNGVSLDGDGCHCSTAFPGAKCLETEVSEASGIRIDRLRSFDPRWTRYTTVCIAERMSWAAKRETSRLEDTAYCLLGIFDIHMTLMYGEGEKAFIRLQEEIIRHSVDRTILAWDRTGHESLDQLLAPSPQYFKFVDFVFKYKPPTADEVHEITSQGLLTHMEVADHPTRNDVLLARLDDSHAFSQSGMPKHQILLLLPIVWHLHPFYPWISWMSTRGGETHVYCPYELAVVNRASVKRRLRSFKRRKLRIARWHVDHGGMDHQHVSELLIEHVSLTGHSSPMSTPQPSI</sequence>
<organism evidence="3 4">
    <name type="scientific">Exophiala spinifera</name>
    <dbReference type="NCBI Taxonomy" id="91928"/>
    <lineage>
        <taxon>Eukaryota</taxon>
        <taxon>Fungi</taxon>
        <taxon>Dikarya</taxon>
        <taxon>Ascomycota</taxon>
        <taxon>Pezizomycotina</taxon>
        <taxon>Eurotiomycetes</taxon>
        <taxon>Chaetothyriomycetidae</taxon>
        <taxon>Chaetothyriales</taxon>
        <taxon>Herpotrichiellaceae</taxon>
        <taxon>Exophiala</taxon>
    </lineage>
</organism>
<feature type="domain" description="DUF8212" evidence="2">
    <location>
        <begin position="270"/>
        <end position="298"/>
    </location>
</feature>
<evidence type="ECO:0000313" key="4">
    <source>
        <dbReference type="Proteomes" id="UP000053328"/>
    </source>
</evidence>
<dbReference type="Pfam" id="PF26640">
    <property type="entry name" value="DUF8212"/>
    <property type="match status" value="1"/>
</dbReference>
<dbReference type="EMBL" id="KN847492">
    <property type="protein sequence ID" value="KIW20330.1"/>
    <property type="molecule type" value="Genomic_DNA"/>
</dbReference>
<dbReference type="AlphaFoldDB" id="A0A0D2BP78"/>
<dbReference type="RefSeq" id="XP_016240546.1">
    <property type="nucleotide sequence ID" value="XM_016375270.1"/>
</dbReference>
<dbReference type="OrthoDB" id="20872at2759"/>
<dbReference type="Pfam" id="PF06985">
    <property type="entry name" value="HET"/>
    <property type="match status" value="1"/>
</dbReference>
<reference evidence="3 4" key="1">
    <citation type="submission" date="2015-01" db="EMBL/GenBank/DDBJ databases">
        <title>The Genome Sequence of Exophiala spinifera CBS89968.</title>
        <authorList>
            <consortium name="The Broad Institute Genomics Platform"/>
            <person name="Cuomo C."/>
            <person name="de Hoog S."/>
            <person name="Gorbushina A."/>
            <person name="Stielow B."/>
            <person name="Teixiera M."/>
            <person name="Abouelleil A."/>
            <person name="Chapman S.B."/>
            <person name="Priest M."/>
            <person name="Young S.K."/>
            <person name="Wortman J."/>
            <person name="Nusbaum C."/>
            <person name="Birren B."/>
        </authorList>
    </citation>
    <scope>NUCLEOTIDE SEQUENCE [LARGE SCALE GENOMIC DNA]</scope>
    <source>
        <strain evidence="3 4">CBS 89968</strain>
    </source>
</reference>
<dbReference type="InterPro" id="IPR010730">
    <property type="entry name" value="HET"/>
</dbReference>
<name>A0A0D2BP78_9EURO</name>
<dbReference type="HOGENOM" id="CLU_000288_138_0_1"/>
<accession>A0A0D2BP78</accession>
<evidence type="ECO:0000259" key="2">
    <source>
        <dbReference type="Pfam" id="PF26640"/>
    </source>
</evidence>
<feature type="domain" description="Heterokaryon incompatibility" evidence="1">
    <location>
        <begin position="22"/>
        <end position="121"/>
    </location>
</feature>
<dbReference type="STRING" id="91928.A0A0D2BP78"/>
<dbReference type="Proteomes" id="UP000053328">
    <property type="component" value="Unassembled WGS sequence"/>
</dbReference>
<evidence type="ECO:0000313" key="3">
    <source>
        <dbReference type="EMBL" id="KIW20330.1"/>
    </source>
</evidence>
<dbReference type="PANTHER" id="PTHR10622">
    <property type="entry name" value="HET DOMAIN-CONTAINING PROTEIN"/>
    <property type="match status" value="1"/>
</dbReference>
<dbReference type="InterPro" id="IPR058525">
    <property type="entry name" value="DUF8212"/>
</dbReference>